<evidence type="ECO:0000313" key="4">
    <source>
        <dbReference type="EMBL" id="KAD3336748.1"/>
    </source>
</evidence>
<sequence length="193" mass="20906">MTQKAALFKGQQKRKSVPPSRHGKTPKTRKGKRVVKPAKITEQMDKDRVGHIKSQCPGTSKQVNAIEGVYDDDALVCSTESCVDSWVMNSGASFHAMDNGETMLNLKKGDFGKIQFANDELLEVTGIGDQQIATTGVRRNPNPAMTAAAAAQKTLDLGGANLSNRNPNRDFSDLEQYNLRSTTCGGSSGGFWE</sequence>
<evidence type="ECO:0000259" key="2">
    <source>
        <dbReference type="Pfam" id="PF22936"/>
    </source>
</evidence>
<dbReference type="OrthoDB" id="511222at2759"/>
<evidence type="ECO:0000313" key="5">
    <source>
        <dbReference type="Proteomes" id="UP000326396"/>
    </source>
</evidence>
<comment type="caution">
    <text evidence="4">The sequence shown here is derived from an EMBL/GenBank/DDBJ whole genome shotgun (WGS) entry which is preliminary data.</text>
</comment>
<dbReference type="PANTHER" id="PTHR36769">
    <property type="entry name" value="2,3-BISPHOSPHOGLYCERATE-DEPENDENT PHOSPHOGLYCERATE MUTASE"/>
    <property type="match status" value="1"/>
</dbReference>
<proteinExistence type="predicted"/>
<dbReference type="InterPro" id="IPR054722">
    <property type="entry name" value="PolX-like_BBD"/>
</dbReference>
<dbReference type="EMBL" id="SZYD01000016">
    <property type="protein sequence ID" value="KAD3336748.1"/>
    <property type="molecule type" value="Genomic_DNA"/>
</dbReference>
<organism evidence="4 5">
    <name type="scientific">Mikania micrantha</name>
    <name type="common">bitter vine</name>
    <dbReference type="NCBI Taxonomy" id="192012"/>
    <lineage>
        <taxon>Eukaryota</taxon>
        <taxon>Viridiplantae</taxon>
        <taxon>Streptophyta</taxon>
        <taxon>Embryophyta</taxon>
        <taxon>Tracheophyta</taxon>
        <taxon>Spermatophyta</taxon>
        <taxon>Magnoliopsida</taxon>
        <taxon>eudicotyledons</taxon>
        <taxon>Gunneridae</taxon>
        <taxon>Pentapetalae</taxon>
        <taxon>asterids</taxon>
        <taxon>campanulids</taxon>
        <taxon>Asterales</taxon>
        <taxon>Asteraceae</taxon>
        <taxon>Asteroideae</taxon>
        <taxon>Heliantheae alliance</taxon>
        <taxon>Eupatorieae</taxon>
        <taxon>Mikania</taxon>
    </lineage>
</organism>
<dbReference type="Proteomes" id="UP000326396">
    <property type="component" value="Linkage Group LG6"/>
</dbReference>
<feature type="compositionally biased region" description="Basic residues" evidence="1">
    <location>
        <begin position="11"/>
        <end position="35"/>
    </location>
</feature>
<evidence type="ECO:0000256" key="1">
    <source>
        <dbReference type="SAM" id="MobiDB-lite"/>
    </source>
</evidence>
<dbReference type="Pfam" id="PF22936">
    <property type="entry name" value="Pol_BBD"/>
    <property type="match status" value="1"/>
</dbReference>
<keyword evidence="5" id="KW-1185">Reference proteome</keyword>
<name>A0A5N6MAN4_9ASTR</name>
<dbReference type="EMBL" id="SZYD01001008">
    <property type="protein sequence ID" value="KAD1170191.1"/>
    <property type="molecule type" value="Genomic_DNA"/>
</dbReference>
<dbReference type="AlphaFoldDB" id="A0A5N6MAN4"/>
<gene>
    <name evidence="4" type="ORF">E3N88_32267</name>
    <name evidence="3" type="ORF">E3N88_43199</name>
</gene>
<accession>A0A5N6MAN4</accession>
<evidence type="ECO:0000313" key="3">
    <source>
        <dbReference type="EMBL" id="KAD1170191.1"/>
    </source>
</evidence>
<protein>
    <recommendedName>
        <fullName evidence="2">Retrovirus-related Pol polyprotein from transposon TNT 1-94-like beta-barrel domain-containing protein</fullName>
    </recommendedName>
</protein>
<reference evidence="4 5" key="1">
    <citation type="submission" date="2019-05" db="EMBL/GenBank/DDBJ databases">
        <title>Mikania micrantha, genome provides insights into the molecular mechanism of rapid growth.</title>
        <authorList>
            <person name="Liu B."/>
        </authorList>
    </citation>
    <scope>NUCLEOTIDE SEQUENCE [LARGE SCALE GENOMIC DNA]</scope>
    <source>
        <strain evidence="4">NLD-2019</strain>
        <tissue evidence="4">Leaf</tissue>
    </source>
</reference>
<feature type="region of interest" description="Disordered" evidence="1">
    <location>
        <begin position="1"/>
        <end position="35"/>
    </location>
</feature>
<dbReference type="PANTHER" id="PTHR36769:SF1">
    <property type="entry name" value="2,3-BISPHOSPHOGLYCERATE-DEPENDENT PHOSPHOGLYCERATE MUTASE"/>
    <property type="match status" value="1"/>
</dbReference>
<feature type="domain" description="Retrovirus-related Pol polyprotein from transposon TNT 1-94-like beta-barrel" evidence="2">
    <location>
        <begin position="86"/>
        <end position="135"/>
    </location>
</feature>